<dbReference type="PANTHER" id="PTHR11349">
    <property type="entry name" value="NUCLEOSIDE DIPHOSPHATE KINASE"/>
    <property type="match status" value="1"/>
</dbReference>
<evidence type="ECO:0000259" key="9">
    <source>
        <dbReference type="SMART" id="SM00562"/>
    </source>
</evidence>
<dbReference type="HAMAP" id="MF_00451">
    <property type="entry name" value="NDP_kinase"/>
    <property type="match status" value="1"/>
</dbReference>
<dbReference type="RefSeq" id="WP_377719356.1">
    <property type="nucleotide sequence ID" value="NZ_JBHSAM010000025.1"/>
</dbReference>
<comment type="subcellular location">
    <subcellularLocation>
        <location evidence="6">Cytoplasm</location>
    </subcellularLocation>
</comment>
<keyword evidence="4 6" id="KW-0418">Kinase</keyword>
<dbReference type="SUPFAM" id="SSF54919">
    <property type="entry name" value="Nucleoside diphosphate kinase, NDK"/>
    <property type="match status" value="1"/>
</dbReference>
<feature type="binding site" evidence="6 7">
    <location>
        <position position="102"/>
    </location>
    <ligand>
        <name>ATP</name>
        <dbReference type="ChEBI" id="CHEBI:30616"/>
    </ligand>
</feature>
<protein>
    <recommendedName>
        <fullName evidence="6">Nucleoside diphosphate kinase</fullName>
        <shortName evidence="6">NDK</shortName>
        <shortName evidence="6">NDP kinase</shortName>
        <ecNumber evidence="6">2.7.4.6</ecNumber>
    </recommendedName>
    <alternativeName>
        <fullName evidence="6">Nucleoside-2-P kinase</fullName>
    </alternativeName>
</protein>
<sequence>MERTFLMIKPDGVQRGLIGKVIQRFEEKGLQLVAAKLVQITMAQAAAHYEEHRDKPFFGELLEYITSGPSFAMIWAGEEIIQVTRAINGKTNPVEAAPGTIRGDYALRKGVNVIHGSDCLESAEKEIANFFTHEELACFLYPADPKEGMTTTPSF</sequence>
<dbReference type="InterPro" id="IPR001564">
    <property type="entry name" value="Nucleoside_diP_kinase"/>
</dbReference>
<evidence type="ECO:0000256" key="2">
    <source>
        <dbReference type="ARBA" id="ARBA00008142"/>
    </source>
</evidence>
<feature type="binding site" evidence="6 7">
    <location>
        <position position="57"/>
    </location>
    <ligand>
        <name>ATP</name>
        <dbReference type="ChEBI" id="CHEBI:30616"/>
    </ligand>
</feature>
<keyword evidence="5 6" id="KW-0546">Nucleotide metabolism</keyword>
<keyword evidence="3 6" id="KW-0808">Transferase</keyword>
<feature type="binding site" evidence="6 7">
    <location>
        <position position="85"/>
    </location>
    <ligand>
        <name>ATP</name>
        <dbReference type="ChEBI" id="CHEBI:30616"/>
    </ligand>
</feature>
<organism evidence="10 11">
    <name type="scientific">Paenibacillus xanthanilyticus</name>
    <dbReference type="NCBI Taxonomy" id="1783531"/>
    <lineage>
        <taxon>Bacteria</taxon>
        <taxon>Bacillati</taxon>
        <taxon>Bacillota</taxon>
        <taxon>Bacilli</taxon>
        <taxon>Bacillales</taxon>
        <taxon>Paenibacillaceae</taxon>
        <taxon>Paenibacillus</taxon>
    </lineage>
</organism>
<dbReference type="Gene3D" id="3.30.70.141">
    <property type="entry name" value="Nucleoside diphosphate kinase-like domain"/>
    <property type="match status" value="1"/>
</dbReference>
<feature type="binding site" evidence="6 7">
    <location>
        <position position="9"/>
    </location>
    <ligand>
        <name>ATP</name>
        <dbReference type="ChEBI" id="CHEBI:30616"/>
    </ligand>
</feature>
<proteinExistence type="inferred from homology"/>
<dbReference type="EMBL" id="JBHSAM010000025">
    <property type="protein sequence ID" value="MFC4100707.1"/>
    <property type="molecule type" value="Genomic_DNA"/>
</dbReference>
<dbReference type="Pfam" id="PF00334">
    <property type="entry name" value="NDK"/>
    <property type="match status" value="1"/>
</dbReference>
<dbReference type="InterPro" id="IPR036850">
    <property type="entry name" value="NDK-like_dom_sf"/>
</dbReference>
<evidence type="ECO:0000256" key="6">
    <source>
        <dbReference type="HAMAP-Rule" id="MF_00451"/>
    </source>
</evidence>
<dbReference type="NCBIfam" id="NF001908">
    <property type="entry name" value="PRK00668.1"/>
    <property type="match status" value="1"/>
</dbReference>
<keyword evidence="6" id="KW-0597">Phosphoprotein</keyword>
<evidence type="ECO:0000313" key="11">
    <source>
        <dbReference type="Proteomes" id="UP001595715"/>
    </source>
</evidence>
<keyword evidence="6" id="KW-0479">Metal-binding</keyword>
<comment type="function">
    <text evidence="6">Major role in the synthesis of nucleoside triphosphates other than ATP. The ATP gamma phosphate is transferred to the NDP beta phosphate via a ping-pong mechanism, using a phosphorylated active-site intermediate.</text>
</comment>
<dbReference type="InterPro" id="IPR034907">
    <property type="entry name" value="NDK-like_dom"/>
</dbReference>
<accession>A0ABV8K3V0</accession>
<dbReference type="SMART" id="SM00562">
    <property type="entry name" value="NDK"/>
    <property type="match status" value="1"/>
</dbReference>
<feature type="domain" description="Nucleoside diphosphate kinase-like" evidence="9">
    <location>
        <begin position="1"/>
        <end position="138"/>
    </location>
</feature>
<dbReference type="CDD" id="cd04413">
    <property type="entry name" value="NDPk_I"/>
    <property type="match status" value="1"/>
</dbReference>
<evidence type="ECO:0000256" key="4">
    <source>
        <dbReference type="ARBA" id="ARBA00022777"/>
    </source>
</evidence>
<evidence type="ECO:0000256" key="1">
    <source>
        <dbReference type="ARBA" id="ARBA00001946"/>
    </source>
</evidence>
<reference evidence="11" key="1">
    <citation type="journal article" date="2019" name="Int. J. Syst. Evol. Microbiol.">
        <title>The Global Catalogue of Microorganisms (GCM) 10K type strain sequencing project: providing services to taxonomists for standard genome sequencing and annotation.</title>
        <authorList>
            <consortium name="The Broad Institute Genomics Platform"/>
            <consortium name="The Broad Institute Genome Sequencing Center for Infectious Disease"/>
            <person name="Wu L."/>
            <person name="Ma J."/>
        </authorList>
    </citation>
    <scope>NUCLEOTIDE SEQUENCE [LARGE SCALE GENOMIC DNA]</scope>
    <source>
        <strain evidence="11">IBRC-M 10987</strain>
    </source>
</reference>
<evidence type="ECO:0000256" key="7">
    <source>
        <dbReference type="PROSITE-ProRule" id="PRU00706"/>
    </source>
</evidence>
<feature type="active site" description="Pros-phosphohistidine intermediate" evidence="6 7">
    <location>
        <position position="115"/>
    </location>
</feature>
<comment type="subunit">
    <text evidence="6">Homotetramer.</text>
</comment>
<name>A0ABV8K3V0_9BACL</name>
<comment type="similarity">
    <text evidence="2 6 7 8">Belongs to the NDK family.</text>
</comment>
<evidence type="ECO:0000256" key="8">
    <source>
        <dbReference type="RuleBase" id="RU004011"/>
    </source>
</evidence>
<keyword evidence="11" id="KW-1185">Reference proteome</keyword>
<keyword evidence="6" id="KW-0067">ATP-binding</keyword>
<evidence type="ECO:0000256" key="5">
    <source>
        <dbReference type="ARBA" id="ARBA00023080"/>
    </source>
</evidence>
<evidence type="ECO:0000256" key="3">
    <source>
        <dbReference type="ARBA" id="ARBA00022679"/>
    </source>
</evidence>
<comment type="catalytic activity">
    <reaction evidence="6">
        <text>a ribonucleoside 5'-diphosphate + ATP = a ribonucleoside 5'-triphosphate + ADP</text>
        <dbReference type="Rhea" id="RHEA:18113"/>
        <dbReference type="ChEBI" id="CHEBI:30616"/>
        <dbReference type="ChEBI" id="CHEBI:57930"/>
        <dbReference type="ChEBI" id="CHEBI:61557"/>
        <dbReference type="ChEBI" id="CHEBI:456216"/>
        <dbReference type="EC" id="2.7.4.6"/>
    </reaction>
</comment>
<keyword evidence="6" id="KW-0460">Magnesium</keyword>
<dbReference type="PROSITE" id="PS51374">
    <property type="entry name" value="NDPK_LIKE"/>
    <property type="match status" value="1"/>
</dbReference>
<comment type="catalytic activity">
    <reaction evidence="6">
        <text>a 2'-deoxyribonucleoside 5'-diphosphate + ATP = a 2'-deoxyribonucleoside 5'-triphosphate + ADP</text>
        <dbReference type="Rhea" id="RHEA:44640"/>
        <dbReference type="ChEBI" id="CHEBI:30616"/>
        <dbReference type="ChEBI" id="CHEBI:61560"/>
        <dbReference type="ChEBI" id="CHEBI:73316"/>
        <dbReference type="ChEBI" id="CHEBI:456216"/>
        <dbReference type="EC" id="2.7.4.6"/>
    </reaction>
</comment>
<dbReference type="Proteomes" id="UP001595715">
    <property type="component" value="Unassembled WGS sequence"/>
</dbReference>
<keyword evidence="6" id="KW-0963">Cytoplasm</keyword>
<evidence type="ECO:0000313" key="10">
    <source>
        <dbReference type="EMBL" id="MFC4100707.1"/>
    </source>
</evidence>
<dbReference type="PRINTS" id="PR01243">
    <property type="entry name" value="NUCDPKINASE"/>
</dbReference>
<comment type="caution">
    <text evidence="10">The sequence shown here is derived from an EMBL/GenBank/DDBJ whole genome shotgun (WGS) entry which is preliminary data.</text>
</comment>
<keyword evidence="6" id="KW-0547">Nucleotide-binding</keyword>
<comment type="cofactor">
    <cofactor evidence="1 6">
        <name>Mg(2+)</name>
        <dbReference type="ChEBI" id="CHEBI:18420"/>
    </cofactor>
</comment>
<dbReference type="EC" id="2.7.4.6" evidence="6"/>
<gene>
    <name evidence="6 10" type="primary">ndk</name>
    <name evidence="10" type="ORF">ACFOZ8_13695</name>
</gene>
<dbReference type="GO" id="GO:0004550">
    <property type="term" value="F:nucleoside diphosphate kinase activity"/>
    <property type="evidence" value="ECO:0007669"/>
    <property type="project" value="UniProtKB-EC"/>
</dbReference>
<feature type="binding site" evidence="6 7">
    <location>
        <position position="91"/>
    </location>
    <ligand>
        <name>ATP</name>
        <dbReference type="ChEBI" id="CHEBI:30616"/>
    </ligand>
</feature>
<feature type="binding site" evidence="6 7">
    <location>
        <position position="112"/>
    </location>
    <ligand>
        <name>ATP</name>
        <dbReference type="ChEBI" id="CHEBI:30616"/>
    </ligand>
</feature>